<keyword evidence="1" id="KW-0812">Transmembrane</keyword>
<gene>
    <name evidence="2" type="ORF">FEK29_13790</name>
</gene>
<keyword evidence="1" id="KW-0472">Membrane</keyword>
<feature type="transmembrane region" description="Helical" evidence="1">
    <location>
        <begin position="22"/>
        <end position="43"/>
    </location>
</feature>
<keyword evidence="3" id="KW-1185">Reference proteome</keyword>
<keyword evidence="1" id="KW-1133">Transmembrane helix</keyword>
<comment type="caution">
    <text evidence="2">The sequence shown here is derived from an EMBL/GenBank/DDBJ whole genome shotgun (WGS) entry which is preliminary data.</text>
</comment>
<proteinExistence type="predicted"/>
<evidence type="ECO:0000313" key="2">
    <source>
        <dbReference type="EMBL" id="TLF43182.1"/>
    </source>
</evidence>
<dbReference type="AlphaFoldDB" id="A0A5R8M0K7"/>
<evidence type="ECO:0000313" key="3">
    <source>
        <dbReference type="Proteomes" id="UP000308382"/>
    </source>
</evidence>
<sequence length="170" mass="19589">MAQEKHDIIRSPEVQDLLEKKLGFFLGYGNLLFIIFIIAGIIASNELKYPIYRSYDLHSSSVSPSFENSRPFFFIKVPITDFEKFDIKENITKINLDRQGQISEIGILGNQIEFQNDEVSYEVILANEDAIPNKIFDKPSNKVLLILGETSLFEQFFSQFKKNVSRIDDV</sequence>
<organism evidence="2 3">
    <name type="scientific">Maribacter aurantiacus</name>
    <dbReference type="NCBI Taxonomy" id="1882343"/>
    <lineage>
        <taxon>Bacteria</taxon>
        <taxon>Pseudomonadati</taxon>
        <taxon>Bacteroidota</taxon>
        <taxon>Flavobacteriia</taxon>
        <taxon>Flavobacteriales</taxon>
        <taxon>Flavobacteriaceae</taxon>
        <taxon>Maribacter</taxon>
    </lineage>
</organism>
<protein>
    <submittedName>
        <fullName evidence="2">Uncharacterized protein</fullName>
    </submittedName>
</protein>
<dbReference type="Proteomes" id="UP000308382">
    <property type="component" value="Unassembled WGS sequence"/>
</dbReference>
<evidence type="ECO:0000256" key="1">
    <source>
        <dbReference type="SAM" id="Phobius"/>
    </source>
</evidence>
<dbReference type="EMBL" id="VBUK01000009">
    <property type="protein sequence ID" value="TLF43182.1"/>
    <property type="molecule type" value="Genomic_DNA"/>
</dbReference>
<name>A0A5R8M0K7_9FLAO</name>
<accession>A0A5R8M0K7</accession>
<reference evidence="2 3" key="1">
    <citation type="journal article" date="2017" name="Int. J. Syst. Evol. Microbiol.">
        <title>Maripseudobacter aurantiacus gen. nov., sp. nov., a novel member of the family Flavobacteriaceae isolated from a sedimentation basin.</title>
        <authorList>
            <person name="Chen C."/>
            <person name="Su Y."/>
            <person name="Tao T."/>
            <person name="Fu G."/>
            <person name="Zhang C."/>
            <person name="Sun C."/>
            <person name="Zhang X."/>
            <person name="Wu M."/>
        </authorList>
    </citation>
    <scope>NUCLEOTIDE SEQUENCE [LARGE SCALE GENOMIC DNA]</scope>
    <source>
        <strain evidence="3">CDA4</strain>
    </source>
</reference>
<dbReference type="RefSeq" id="WP_138259028.1">
    <property type="nucleotide sequence ID" value="NZ_VBUK01000009.1"/>
</dbReference>